<dbReference type="EMBL" id="JYNZ01000003">
    <property type="protein sequence ID" value="KXK26403.1"/>
    <property type="molecule type" value="Genomic_DNA"/>
</dbReference>
<protein>
    <recommendedName>
        <fullName evidence="4">Integral membrane protein</fullName>
    </recommendedName>
</protein>
<keyword evidence="1" id="KW-0812">Transmembrane</keyword>
<reference evidence="2 3" key="1">
    <citation type="submission" date="2015-02" db="EMBL/GenBank/DDBJ databases">
        <title>Improved understanding of the partial-nitritation anammox process through 23 genomes representing the majority of the microbial community.</title>
        <authorList>
            <person name="Speth D.R."/>
            <person name="In T Zandt M."/>
            <person name="Guerrero Cruz S."/>
            <person name="Jetten M.S."/>
            <person name="Dutilh B.E."/>
        </authorList>
    </citation>
    <scope>NUCLEOTIDE SEQUENCE [LARGE SCALE GENOMIC DNA]</scope>
    <source>
        <strain evidence="2">OLB20</strain>
    </source>
</reference>
<organism evidence="2 3">
    <name type="scientific">candidate division WS6 bacterium OLB20</name>
    <dbReference type="NCBI Taxonomy" id="1617426"/>
    <lineage>
        <taxon>Bacteria</taxon>
        <taxon>Candidatus Dojkabacteria</taxon>
    </lineage>
</organism>
<evidence type="ECO:0008006" key="4">
    <source>
        <dbReference type="Google" id="ProtNLM"/>
    </source>
</evidence>
<sequence length="166" mass="18783">MGTDPERDFAYFEQVLAVMHGYGSDLDPAYYSVEDQLHMRDVAELTASAKLVTATSVLLICIYFVRLPSGKRLQQLRRISSVALGITIASAAAVVLLFEPLFIMFHKVFFSTNTFWQLDPATSRLIRFLPQDLFAELVLISVTLSALILCAMFVFAIILERWQKKQ</sequence>
<feature type="transmembrane region" description="Helical" evidence="1">
    <location>
        <begin position="47"/>
        <end position="67"/>
    </location>
</feature>
<comment type="caution">
    <text evidence="2">The sequence shown here is derived from an EMBL/GenBank/DDBJ whole genome shotgun (WGS) entry which is preliminary data.</text>
</comment>
<keyword evidence="1" id="KW-1133">Transmembrane helix</keyword>
<feature type="transmembrane region" description="Helical" evidence="1">
    <location>
        <begin position="79"/>
        <end position="105"/>
    </location>
</feature>
<dbReference type="Pfam" id="PF07314">
    <property type="entry name" value="Lit"/>
    <property type="match status" value="1"/>
</dbReference>
<dbReference type="AlphaFoldDB" id="A0A136LXN2"/>
<dbReference type="InterPro" id="IPR010178">
    <property type="entry name" value="Lit"/>
</dbReference>
<keyword evidence="1" id="KW-0472">Membrane</keyword>
<name>A0A136LXN2_9BACT</name>
<proteinExistence type="predicted"/>
<dbReference type="Proteomes" id="UP000070457">
    <property type="component" value="Unassembled WGS sequence"/>
</dbReference>
<gene>
    <name evidence="2" type="ORF">TR69_WS6001000406</name>
</gene>
<dbReference type="STRING" id="1617426.TR69_WS6001000406"/>
<evidence type="ECO:0000313" key="3">
    <source>
        <dbReference type="Proteomes" id="UP000070457"/>
    </source>
</evidence>
<accession>A0A136LXN2</accession>
<feature type="transmembrane region" description="Helical" evidence="1">
    <location>
        <begin position="137"/>
        <end position="159"/>
    </location>
</feature>
<evidence type="ECO:0000313" key="2">
    <source>
        <dbReference type="EMBL" id="KXK26403.1"/>
    </source>
</evidence>
<evidence type="ECO:0000256" key="1">
    <source>
        <dbReference type="SAM" id="Phobius"/>
    </source>
</evidence>